<evidence type="ECO:0000313" key="1">
    <source>
        <dbReference type="EMBL" id="KAK1929298.1"/>
    </source>
</evidence>
<proteinExistence type="predicted"/>
<dbReference type="AlphaFoldDB" id="A0AAD9FZT7"/>
<dbReference type="EMBL" id="JASMQC010000050">
    <property type="protein sequence ID" value="KAK1929298.1"/>
    <property type="molecule type" value="Genomic_DNA"/>
</dbReference>
<dbReference type="Proteomes" id="UP001259832">
    <property type="component" value="Unassembled WGS sequence"/>
</dbReference>
<protein>
    <submittedName>
        <fullName evidence="1">Uncharacterized protein</fullName>
    </submittedName>
</protein>
<organism evidence="1 2">
    <name type="scientific">Phytophthora citrophthora</name>
    <dbReference type="NCBI Taxonomy" id="4793"/>
    <lineage>
        <taxon>Eukaryota</taxon>
        <taxon>Sar</taxon>
        <taxon>Stramenopiles</taxon>
        <taxon>Oomycota</taxon>
        <taxon>Peronosporomycetes</taxon>
        <taxon>Peronosporales</taxon>
        <taxon>Peronosporaceae</taxon>
        <taxon>Phytophthora</taxon>
    </lineage>
</organism>
<reference evidence="1" key="1">
    <citation type="submission" date="2023-08" db="EMBL/GenBank/DDBJ databases">
        <title>Reference Genome Resource for the Citrus Pathogen Phytophthora citrophthora.</title>
        <authorList>
            <person name="Moller H."/>
            <person name="Coetzee B."/>
            <person name="Rose L.J."/>
            <person name="Van Niekerk J.M."/>
        </authorList>
    </citation>
    <scope>NUCLEOTIDE SEQUENCE</scope>
    <source>
        <strain evidence="1">STE-U-9442</strain>
    </source>
</reference>
<accession>A0AAD9FZT7</accession>
<sequence>MVQISGDVNILDVLIKSLVGSARVALAVFPHSERVRNDQQPVRNVQRGHQEGRHTETKAEGRHSFATTHHALRKRKRSGRPFATALRPDAGVVRRVRAMFRAGLLVQQSTSRNSIAFLLSGNSSESERNIVRVVSKHSPRLFDELHRHTVEDLPVSSQFNKLTARMETLGMPEGGWSIDVQDRSCPFKVWTKFGSCIHALFAMEIRGASDIQGRETLVNCSHSRTVMRAGRPKNIGRSLSME</sequence>
<name>A0AAD9FZT7_9STRA</name>
<evidence type="ECO:0000313" key="2">
    <source>
        <dbReference type="Proteomes" id="UP001259832"/>
    </source>
</evidence>
<keyword evidence="2" id="KW-1185">Reference proteome</keyword>
<gene>
    <name evidence="1" type="ORF">P3T76_015250</name>
</gene>
<comment type="caution">
    <text evidence="1">The sequence shown here is derived from an EMBL/GenBank/DDBJ whole genome shotgun (WGS) entry which is preliminary data.</text>
</comment>